<organism evidence="2 3">
    <name type="scientific">Branchiostoma lanceolatum</name>
    <name type="common">Common lancelet</name>
    <name type="synonym">Amphioxus lanceolatum</name>
    <dbReference type="NCBI Taxonomy" id="7740"/>
    <lineage>
        <taxon>Eukaryota</taxon>
        <taxon>Metazoa</taxon>
        <taxon>Chordata</taxon>
        <taxon>Cephalochordata</taxon>
        <taxon>Leptocardii</taxon>
        <taxon>Amphioxiformes</taxon>
        <taxon>Branchiostomatidae</taxon>
        <taxon>Branchiostoma</taxon>
    </lineage>
</organism>
<accession>A0A8K0EH26</accession>
<dbReference type="OrthoDB" id="10067360at2759"/>
<evidence type="ECO:0000256" key="1">
    <source>
        <dbReference type="SAM" id="MobiDB-lite"/>
    </source>
</evidence>
<reference evidence="2" key="1">
    <citation type="submission" date="2022-01" db="EMBL/GenBank/DDBJ databases">
        <authorList>
            <person name="Braso-Vives M."/>
        </authorList>
    </citation>
    <scope>NUCLEOTIDE SEQUENCE</scope>
</reference>
<protein>
    <submittedName>
        <fullName evidence="2">Hypp8274 protein</fullName>
    </submittedName>
</protein>
<dbReference type="Proteomes" id="UP000838412">
    <property type="component" value="Chromosome 16"/>
</dbReference>
<sequence>MKSLLAVQRPARNAQPGSPHLTSKPGQGKDEPKDLDLELANDYVPDDFLIGDIEVEMGRNQKKARHLIFATPYQLKKLSEARRLYLDGTFKVVRKPFYQLFSIHAFLRSGDYIKQVWRPGRDQSGTKGTGMYGPVEVTITSLAKQVISRYRGKSQVVVTDSRPFKLNYNSSREKVAVSFF</sequence>
<evidence type="ECO:0000313" key="3">
    <source>
        <dbReference type="Proteomes" id="UP000838412"/>
    </source>
</evidence>
<evidence type="ECO:0000313" key="2">
    <source>
        <dbReference type="EMBL" id="CAH1248587.1"/>
    </source>
</evidence>
<gene>
    <name evidence="2" type="primary">Hypp8274</name>
    <name evidence="2" type="ORF">BLAG_LOCUS9909</name>
</gene>
<keyword evidence="3" id="KW-1185">Reference proteome</keyword>
<name>A0A8K0EH26_BRALA</name>
<dbReference type="AlphaFoldDB" id="A0A8K0EH26"/>
<feature type="region of interest" description="Disordered" evidence="1">
    <location>
        <begin position="1"/>
        <end position="34"/>
    </location>
</feature>
<proteinExistence type="predicted"/>
<dbReference type="EMBL" id="OV696701">
    <property type="protein sequence ID" value="CAH1248587.1"/>
    <property type="molecule type" value="Genomic_DNA"/>
</dbReference>